<evidence type="ECO:0000313" key="2">
    <source>
        <dbReference type="Proteomes" id="UP000236884"/>
    </source>
</evidence>
<accession>A0A0S3PZ17</accession>
<protein>
    <submittedName>
        <fullName evidence="1">Uncharacterized protein</fullName>
    </submittedName>
</protein>
<sequence length="70" mass="7564">MFARPQVDLELQRIKAPSWATPGATVYALMPSLATLVGWLGFGEPAIRLEPAKARPAFDAHAFFGGNTVH</sequence>
<dbReference type="EMBL" id="AP014946">
    <property type="protein sequence ID" value="BAT61131.1"/>
    <property type="molecule type" value="Genomic_DNA"/>
</dbReference>
<proteinExistence type="predicted"/>
<reference evidence="1 2" key="1">
    <citation type="submission" date="2015-08" db="EMBL/GenBank/DDBJ databases">
        <title>Investigation of the bacterial diversity of lava forest soil.</title>
        <authorList>
            <person name="Lee J.S."/>
        </authorList>
    </citation>
    <scope>NUCLEOTIDE SEQUENCE [LARGE SCALE GENOMIC DNA]</scope>
    <source>
        <strain evidence="1 2">GJW-30</strain>
    </source>
</reference>
<gene>
    <name evidence="1" type="ORF">GJW-30_1_03687</name>
</gene>
<evidence type="ECO:0000313" key="1">
    <source>
        <dbReference type="EMBL" id="BAT61131.1"/>
    </source>
</evidence>
<keyword evidence="2" id="KW-1185">Reference proteome</keyword>
<dbReference type="AlphaFoldDB" id="A0A0S3PZ17"/>
<dbReference type="KEGG" id="vgo:GJW-30_1_03687"/>
<dbReference type="Proteomes" id="UP000236884">
    <property type="component" value="Chromosome"/>
</dbReference>
<organism evidence="1 2">
    <name type="scientific">Variibacter gotjawalensis</name>
    <dbReference type="NCBI Taxonomy" id="1333996"/>
    <lineage>
        <taxon>Bacteria</taxon>
        <taxon>Pseudomonadati</taxon>
        <taxon>Pseudomonadota</taxon>
        <taxon>Alphaproteobacteria</taxon>
        <taxon>Hyphomicrobiales</taxon>
        <taxon>Nitrobacteraceae</taxon>
        <taxon>Variibacter</taxon>
    </lineage>
</organism>
<name>A0A0S3PZ17_9BRAD</name>
<dbReference type="RefSeq" id="WP_096357868.1">
    <property type="nucleotide sequence ID" value="NZ_AP014946.1"/>
</dbReference>